<keyword evidence="2" id="KW-0604">Photosystem II</keyword>
<evidence type="ECO:0000256" key="2">
    <source>
        <dbReference type="ARBA" id="ARBA00023276"/>
    </source>
</evidence>
<name>A0A840WK02_9ACTN</name>
<gene>
    <name evidence="4" type="ORF">HNR07_001555</name>
</gene>
<accession>A0A840WK02</accession>
<organism evidence="4 5">
    <name type="scientific">Nocardiopsis metallicus</name>
    <dbReference type="NCBI Taxonomy" id="179819"/>
    <lineage>
        <taxon>Bacteria</taxon>
        <taxon>Bacillati</taxon>
        <taxon>Actinomycetota</taxon>
        <taxon>Actinomycetes</taxon>
        <taxon>Streptosporangiales</taxon>
        <taxon>Nocardiopsidaceae</taxon>
        <taxon>Nocardiopsis</taxon>
    </lineage>
</organism>
<dbReference type="InterPro" id="IPR044256">
    <property type="entry name" value="HCF244-like"/>
</dbReference>
<dbReference type="InterPro" id="IPR016040">
    <property type="entry name" value="NAD(P)-bd_dom"/>
</dbReference>
<dbReference type="Pfam" id="PF13460">
    <property type="entry name" value="NAD_binding_10"/>
    <property type="match status" value="1"/>
</dbReference>
<dbReference type="GO" id="GO:0015979">
    <property type="term" value="P:photosynthesis"/>
    <property type="evidence" value="ECO:0007669"/>
    <property type="project" value="UniProtKB-KW"/>
</dbReference>
<dbReference type="SUPFAM" id="SSF51735">
    <property type="entry name" value="NAD(P)-binding Rossmann-fold domains"/>
    <property type="match status" value="1"/>
</dbReference>
<dbReference type="Gene3D" id="3.40.50.720">
    <property type="entry name" value="NAD(P)-binding Rossmann-like Domain"/>
    <property type="match status" value="1"/>
</dbReference>
<evidence type="ECO:0000259" key="3">
    <source>
        <dbReference type="Pfam" id="PF13460"/>
    </source>
</evidence>
<reference evidence="4 5" key="1">
    <citation type="submission" date="2020-08" db="EMBL/GenBank/DDBJ databases">
        <title>Sequencing the genomes of 1000 actinobacteria strains.</title>
        <authorList>
            <person name="Klenk H.-P."/>
        </authorList>
    </citation>
    <scope>NUCLEOTIDE SEQUENCE [LARGE SCALE GENOMIC DNA]</scope>
    <source>
        <strain evidence="4 5">DSM 44598</strain>
    </source>
</reference>
<proteinExistence type="predicted"/>
<evidence type="ECO:0000313" key="4">
    <source>
        <dbReference type="EMBL" id="MBB5490418.1"/>
    </source>
</evidence>
<dbReference type="GO" id="GO:0009523">
    <property type="term" value="C:photosystem II"/>
    <property type="evidence" value="ECO:0007669"/>
    <property type="project" value="UniProtKB-KW"/>
</dbReference>
<dbReference type="RefSeq" id="WP_184363767.1">
    <property type="nucleotide sequence ID" value="NZ_BAAAKM010000160.1"/>
</dbReference>
<evidence type="ECO:0000313" key="5">
    <source>
        <dbReference type="Proteomes" id="UP000579647"/>
    </source>
</evidence>
<keyword evidence="1" id="KW-0602">Photosynthesis</keyword>
<keyword evidence="5" id="KW-1185">Reference proteome</keyword>
<dbReference type="AlphaFoldDB" id="A0A840WK02"/>
<comment type="caution">
    <text evidence="4">The sequence shown here is derived from an EMBL/GenBank/DDBJ whole genome shotgun (WGS) entry which is preliminary data.</text>
</comment>
<dbReference type="Proteomes" id="UP000579647">
    <property type="component" value="Unassembled WGS sequence"/>
</dbReference>
<dbReference type="PANTHER" id="PTHR47128:SF2">
    <property type="entry name" value="PROTEIN HIGH CHLOROPHYLL FLUORESCENCE PHENOTYPE 244, CHLOROPLASTIC"/>
    <property type="match status" value="1"/>
</dbReference>
<protein>
    <submittedName>
        <fullName evidence="4">Uncharacterized protein YbjT (DUF2867 family)</fullName>
    </submittedName>
</protein>
<dbReference type="InterPro" id="IPR036291">
    <property type="entry name" value="NAD(P)-bd_dom_sf"/>
</dbReference>
<feature type="domain" description="NAD(P)-binding" evidence="3">
    <location>
        <begin position="8"/>
        <end position="134"/>
    </location>
</feature>
<evidence type="ECO:0000256" key="1">
    <source>
        <dbReference type="ARBA" id="ARBA00022531"/>
    </source>
</evidence>
<dbReference type="EMBL" id="JACHDO010000001">
    <property type="protein sequence ID" value="MBB5490418.1"/>
    <property type="molecule type" value="Genomic_DNA"/>
</dbReference>
<dbReference type="PANTHER" id="PTHR47128">
    <property type="match status" value="1"/>
</dbReference>
<sequence>MNTILVTGATGTLGIPLVEQLRRTDHPVHTLSRHPGTLADTAHAVDLRTGRGLTQALTGVHTVVHCATSPTGGDIQAATHLIRAARTTGLTHLVYISIVGCDQIPLGYYRTKHTVEEALLASGLGVTILRTTQFHPLIEDICARACRLPVMPYPDIDVQPIDPAEVALRLARLALEEPAGRVPDLGGPQVESFHDLARTYLDTTRTARRLIPLRLPGATFAAYRSGAHLTPDQAVGRTTFAQYLARDQ</sequence>